<accession>A0A2P2QNQ4</accession>
<name>A0A2P2QNQ4_RHIMU</name>
<evidence type="ECO:0000313" key="1">
    <source>
        <dbReference type="EMBL" id="MBX68656.1"/>
    </source>
</evidence>
<proteinExistence type="predicted"/>
<protein>
    <submittedName>
        <fullName evidence="1">Uncharacterized protein</fullName>
    </submittedName>
</protein>
<reference evidence="1" key="1">
    <citation type="submission" date="2018-02" db="EMBL/GenBank/DDBJ databases">
        <title>Rhizophora mucronata_Transcriptome.</title>
        <authorList>
            <person name="Meera S.P."/>
            <person name="Sreeshan A."/>
            <person name="Augustine A."/>
        </authorList>
    </citation>
    <scope>NUCLEOTIDE SEQUENCE</scope>
    <source>
        <tissue evidence="1">Leaf</tissue>
    </source>
</reference>
<organism evidence="1">
    <name type="scientific">Rhizophora mucronata</name>
    <name type="common">Asiatic mangrove</name>
    <dbReference type="NCBI Taxonomy" id="61149"/>
    <lineage>
        <taxon>Eukaryota</taxon>
        <taxon>Viridiplantae</taxon>
        <taxon>Streptophyta</taxon>
        <taxon>Embryophyta</taxon>
        <taxon>Tracheophyta</taxon>
        <taxon>Spermatophyta</taxon>
        <taxon>Magnoliopsida</taxon>
        <taxon>eudicotyledons</taxon>
        <taxon>Gunneridae</taxon>
        <taxon>Pentapetalae</taxon>
        <taxon>rosids</taxon>
        <taxon>fabids</taxon>
        <taxon>Malpighiales</taxon>
        <taxon>Rhizophoraceae</taxon>
        <taxon>Rhizophora</taxon>
    </lineage>
</organism>
<sequence>MYQNITNLCNLFLDICFLSVNLLSFSVYDGLYCGFGHSAGNLVA</sequence>
<dbReference type="AlphaFoldDB" id="A0A2P2QNQ4"/>
<dbReference type="EMBL" id="GGEC01088172">
    <property type="protein sequence ID" value="MBX68656.1"/>
    <property type="molecule type" value="Transcribed_RNA"/>
</dbReference>